<evidence type="ECO:0008006" key="4">
    <source>
        <dbReference type="Google" id="ProtNLM"/>
    </source>
</evidence>
<proteinExistence type="predicted"/>
<sequence length="118" mass="13866">MDQKWRVELYSSATGDKPVEDFIDSLEKRTQLKIYSAIELLQEFGLEGGYPHIKKLSGTNLWEYRTLGSDNIRLFYVAITGKIFLVLHGFKKKKQKTPTREIRIAENRLREYLNRGRT</sequence>
<dbReference type="InterPro" id="IPR009241">
    <property type="entry name" value="HigB-like"/>
</dbReference>
<reference evidence="2 3" key="1">
    <citation type="journal article" date="2015" name="Nature">
        <title>rRNA introns, odd ribosomes, and small enigmatic genomes across a large radiation of phyla.</title>
        <authorList>
            <person name="Brown C.T."/>
            <person name="Hug L.A."/>
            <person name="Thomas B.C."/>
            <person name="Sharon I."/>
            <person name="Castelle C.J."/>
            <person name="Singh A."/>
            <person name="Wilkins M.J."/>
            <person name="Williams K.H."/>
            <person name="Banfield J.F."/>
        </authorList>
    </citation>
    <scope>NUCLEOTIDE SEQUENCE [LARGE SCALE GENOMIC DNA]</scope>
</reference>
<keyword evidence="1" id="KW-1133">Transmembrane helix</keyword>
<feature type="transmembrane region" description="Helical" evidence="1">
    <location>
        <begin position="72"/>
        <end position="90"/>
    </location>
</feature>
<dbReference type="AlphaFoldDB" id="A0A0G0UUN6"/>
<dbReference type="Pfam" id="PF05973">
    <property type="entry name" value="Gp49"/>
    <property type="match status" value="1"/>
</dbReference>
<evidence type="ECO:0000256" key="1">
    <source>
        <dbReference type="SAM" id="Phobius"/>
    </source>
</evidence>
<dbReference type="Proteomes" id="UP000034676">
    <property type="component" value="Unassembled WGS sequence"/>
</dbReference>
<dbReference type="InterPro" id="IPR035093">
    <property type="entry name" value="RelE/ParE_toxin_dom_sf"/>
</dbReference>
<protein>
    <recommendedName>
        <fullName evidence="4">Phage-related protein</fullName>
    </recommendedName>
</protein>
<comment type="caution">
    <text evidence="2">The sequence shown here is derived from an EMBL/GenBank/DDBJ whole genome shotgun (WGS) entry which is preliminary data.</text>
</comment>
<organism evidence="2 3">
    <name type="scientific">Candidatus Woesebacteria bacterium GW2011_GWA1_41_13b</name>
    <dbReference type="NCBI Taxonomy" id="1618555"/>
    <lineage>
        <taxon>Bacteria</taxon>
        <taxon>Candidatus Woeseibacteriota</taxon>
    </lineage>
</organism>
<evidence type="ECO:0000313" key="2">
    <source>
        <dbReference type="EMBL" id="KKR91231.1"/>
    </source>
</evidence>
<evidence type="ECO:0000313" key="3">
    <source>
        <dbReference type="Proteomes" id="UP000034676"/>
    </source>
</evidence>
<keyword evidence="1" id="KW-0472">Membrane</keyword>
<name>A0A0G0UUN6_9BACT</name>
<gene>
    <name evidence="2" type="ORF">UU42_C0018G0004</name>
</gene>
<keyword evidence="1" id="KW-0812">Transmembrane</keyword>
<accession>A0A0G0UUN6</accession>
<dbReference type="EMBL" id="LCAO01000018">
    <property type="protein sequence ID" value="KKR91231.1"/>
    <property type="molecule type" value="Genomic_DNA"/>
</dbReference>
<dbReference type="SUPFAM" id="SSF143011">
    <property type="entry name" value="RelE-like"/>
    <property type="match status" value="1"/>
</dbReference>